<accession>A0A328U2X8</accession>
<evidence type="ECO:0000256" key="2">
    <source>
        <dbReference type="ARBA" id="ARBA00005417"/>
    </source>
</evidence>
<name>A0A328U2X8_9BACL</name>
<evidence type="ECO:0000259" key="10">
    <source>
        <dbReference type="PROSITE" id="PS50929"/>
    </source>
</evidence>
<evidence type="ECO:0000256" key="7">
    <source>
        <dbReference type="ARBA" id="ARBA00023136"/>
    </source>
</evidence>
<dbReference type="FunFam" id="3.40.50.300:FF:000218">
    <property type="entry name" value="Multidrug ABC transporter ATP-binding protein"/>
    <property type="match status" value="1"/>
</dbReference>
<keyword evidence="12" id="KW-1185">Reference proteome</keyword>
<reference evidence="11 12" key="1">
    <citation type="submission" date="2018-06" db="EMBL/GenBank/DDBJ databases">
        <title>Paenibacillus montanisoli sp. nov., isolated from mountain area soil.</title>
        <authorList>
            <person name="Wu M."/>
        </authorList>
    </citation>
    <scope>NUCLEOTIDE SEQUENCE [LARGE SCALE GENOMIC DNA]</scope>
    <source>
        <strain evidence="11 12">RA17</strain>
    </source>
</reference>
<dbReference type="InterPro" id="IPR003593">
    <property type="entry name" value="AAA+_ATPase"/>
</dbReference>
<evidence type="ECO:0000256" key="6">
    <source>
        <dbReference type="ARBA" id="ARBA00022989"/>
    </source>
</evidence>
<dbReference type="GO" id="GO:0005886">
    <property type="term" value="C:plasma membrane"/>
    <property type="evidence" value="ECO:0007669"/>
    <property type="project" value="UniProtKB-SubCell"/>
</dbReference>
<feature type="transmembrane region" description="Helical" evidence="8">
    <location>
        <begin position="16"/>
        <end position="39"/>
    </location>
</feature>
<dbReference type="Gene3D" id="1.20.1560.10">
    <property type="entry name" value="ABC transporter type 1, transmembrane domain"/>
    <property type="match status" value="1"/>
</dbReference>
<keyword evidence="5 11" id="KW-0067">ATP-binding</keyword>
<dbReference type="GO" id="GO:0015421">
    <property type="term" value="F:ABC-type oligopeptide transporter activity"/>
    <property type="evidence" value="ECO:0007669"/>
    <property type="project" value="TreeGrafter"/>
</dbReference>
<dbReference type="InterPro" id="IPR011527">
    <property type="entry name" value="ABC1_TM_dom"/>
</dbReference>
<keyword evidence="7 8" id="KW-0472">Membrane</keyword>
<dbReference type="AlphaFoldDB" id="A0A328U2X8"/>
<dbReference type="PANTHER" id="PTHR43394:SF1">
    <property type="entry name" value="ATP-BINDING CASSETTE SUB-FAMILY B MEMBER 10, MITOCHONDRIAL"/>
    <property type="match status" value="1"/>
</dbReference>
<dbReference type="InterPro" id="IPR036640">
    <property type="entry name" value="ABC1_TM_sf"/>
</dbReference>
<dbReference type="InterPro" id="IPR017871">
    <property type="entry name" value="ABC_transporter-like_CS"/>
</dbReference>
<dbReference type="EMBL" id="QLUW01000001">
    <property type="protein sequence ID" value="RAP77050.1"/>
    <property type="molecule type" value="Genomic_DNA"/>
</dbReference>
<keyword evidence="3 8" id="KW-0812">Transmembrane</keyword>
<dbReference type="PROSITE" id="PS50929">
    <property type="entry name" value="ABC_TM1F"/>
    <property type="match status" value="1"/>
</dbReference>
<feature type="transmembrane region" description="Helical" evidence="8">
    <location>
        <begin position="134"/>
        <end position="156"/>
    </location>
</feature>
<evidence type="ECO:0000256" key="3">
    <source>
        <dbReference type="ARBA" id="ARBA00022692"/>
    </source>
</evidence>
<proteinExistence type="inferred from homology"/>
<evidence type="ECO:0000313" key="11">
    <source>
        <dbReference type="EMBL" id="RAP77050.1"/>
    </source>
</evidence>
<feature type="transmembrane region" description="Helical" evidence="8">
    <location>
        <begin position="162"/>
        <end position="183"/>
    </location>
</feature>
<evidence type="ECO:0000256" key="1">
    <source>
        <dbReference type="ARBA" id="ARBA00004651"/>
    </source>
</evidence>
<dbReference type="Pfam" id="PF00664">
    <property type="entry name" value="ABC_membrane"/>
    <property type="match status" value="1"/>
</dbReference>
<dbReference type="InterPro" id="IPR003439">
    <property type="entry name" value="ABC_transporter-like_ATP-bd"/>
</dbReference>
<dbReference type="PROSITE" id="PS00211">
    <property type="entry name" value="ABC_TRANSPORTER_1"/>
    <property type="match status" value="1"/>
</dbReference>
<dbReference type="SUPFAM" id="SSF52540">
    <property type="entry name" value="P-loop containing nucleoside triphosphate hydrolases"/>
    <property type="match status" value="1"/>
</dbReference>
<comment type="similarity">
    <text evidence="2">Belongs to the ABC transporter superfamily.</text>
</comment>
<dbReference type="Proteomes" id="UP000249260">
    <property type="component" value="Unassembled WGS sequence"/>
</dbReference>
<dbReference type="InterPro" id="IPR027417">
    <property type="entry name" value="P-loop_NTPase"/>
</dbReference>
<feature type="transmembrane region" description="Helical" evidence="8">
    <location>
        <begin position="59"/>
        <end position="78"/>
    </location>
</feature>
<protein>
    <submittedName>
        <fullName evidence="11">Multidrug ABC transporter ATP-binding protein</fullName>
    </submittedName>
</protein>
<evidence type="ECO:0000256" key="8">
    <source>
        <dbReference type="SAM" id="Phobius"/>
    </source>
</evidence>
<evidence type="ECO:0000313" key="12">
    <source>
        <dbReference type="Proteomes" id="UP000249260"/>
    </source>
</evidence>
<dbReference type="PROSITE" id="PS50893">
    <property type="entry name" value="ABC_TRANSPORTER_2"/>
    <property type="match status" value="1"/>
</dbReference>
<feature type="domain" description="ABC transmembrane type-1" evidence="10">
    <location>
        <begin position="19"/>
        <end position="307"/>
    </location>
</feature>
<dbReference type="Gene3D" id="3.40.50.300">
    <property type="entry name" value="P-loop containing nucleotide triphosphate hydrolases"/>
    <property type="match status" value="1"/>
</dbReference>
<evidence type="ECO:0000256" key="5">
    <source>
        <dbReference type="ARBA" id="ARBA00022840"/>
    </source>
</evidence>
<dbReference type="RefSeq" id="WP_112880051.1">
    <property type="nucleotide sequence ID" value="NZ_QLUW01000001.1"/>
</dbReference>
<dbReference type="PANTHER" id="PTHR43394">
    <property type="entry name" value="ATP-DEPENDENT PERMEASE MDL1, MITOCHONDRIAL"/>
    <property type="match status" value="1"/>
</dbReference>
<dbReference type="GO" id="GO:0016887">
    <property type="term" value="F:ATP hydrolysis activity"/>
    <property type="evidence" value="ECO:0007669"/>
    <property type="project" value="InterPro"/>
</dbReference>
<feature type="domain" description="ABC transporter" evidence="9">
    <location>
        <begin position="341"/>
        <end position="576"/>
    </location>
</feature>
<dbReference type="Pfam" id="PF00005">
    <property type="entry name" value="ABC_tran"/>
    <property type="match status" value="1"/>
</dbReference>
<keyword evidence="4" id="KW-0547">Nucleotide-binding</keyword>
<sequence>MNHFRAYLQIVKPYRWLIAITLAIGLIKFGIPLTLPLFIKYVVDDVLLAPLSSADKTDKLFKAVGLAFILFVIIRYPIEYYRQYFAQLTTSSVLFDLRNKLYAHLQRLSIRFYQNRKSGEIISRMMNDAEQTKSLVETGLMNIWLDMFTLVIALVIMFNMNVLLTFVAIAVLPFYGYAVKKLYKRLRAYSRSRSQAIAEMQGYLNEHVNGIPVVKSFTLERYEQEQFGRKNQTFLERALALTRWNALTQSIINTLTEIAPLLVLACGGYLVVQESLTLGEFVAFYGYLDRLYAPLRRLVNSSTELTQASASLERVMELIGEQPEIVDAPDAKELRSVQGDIGFHNVSFRYQNESEWVLRHIDLRIPQGKTVALVGMSGGGKSSLVSLLARFYDTQEGDITINGQSIRSVTQHSLRSQIGMVLQDNILFSGSVRENIMLGNPDSTEEHMIAAAKRANAHEFIQALPKGYDTEIGERGVKLSGGQKQRIAIARVFLKDPGILVLDEATSALDLESEHAIQESLAELSQNRTTLVVAHRLSTITHADLIVVIEHGEIVEQGKHEELMRLDGAYARLYNVQYL</sequence>
<dbReference type="InterPro" id="IPR039421">
    <property type="entry name" value="Type_1_exporter"/>
</dbReference>
<evidence type="ECO:0000256" key="4">
    <source>
        <dbReference type="ARBA" id="ARBA00022741"/>
    </source>
</evidence>
<evidence type="ECO:0000259" key="9">
    <source>
        <dbReference type="PROSITE" id="PS50893"/>
    </source>
</evidence>
<keyword evidence="6 8" id="KW-1133">Transmembrane helix</keyword>
<dbReference type="GO" id="GO:0005524">
    <property type="term" value="F:ATP binding"/>
    <property type="evidence" value="ECO:0007669"/>
    <property type="project" value="UniProtKB-KW"/>
</dbReference>
<dbReference type="SUPFAM" id="SSF90123">
    <property type="entry name" value="ABC transporter transmembrane region"/>
    <property type="match status" value="1"/>
</dbReference>
<comment type="caution">
    <text evidence="11">The sequence shown here is derived from an EMBL/GenBank/DDBJ whole genome shotgun (WGS) entry which is preliminary data.</text>
</comment>
<gene>
    <name evidence="11" type="ORF">DL346_00655</name>
</gene>
<dbReference type="OrthoDB" id="9770415at2"/>
<organism evidence="11 12">
    <name type="scientific">Paenibacillus montanisoli</name>
    <dbReference type="NCBI Taxonomy" id="2081970"/>
    <lineage>
        <taxon>Bacteria</taxon>
        <taxon>Bacillati</taxon>
        <taxon>Bacillota</taxon>
        <taxon>Bacilli</taxon>
        <taxon>Bacillales</taxon>
        <taxon>Paenibacillaceae</taxon>
        <taxon>Paenibacillus</taxon>
    </lineage>
</organism>
<comment type="subcellular location">
    <subcellularLocation>
        <location evidence="1">Cell membrane</location>
        <topology evidence="1">Multi-pass membrane protein</topology>
    </subcellularLocation>
</comment>
<dbReference type="SMART" id="SM00382">
    <property type="entry name" value="AAA"/>
    <property type="match status" value="1"/>
</dbReference>